<dbReference type="RefSeq" id="WP_305503199.1">
    <property type="nucleotide sequence ID" value="NZ_CP131913.1"/>
</dbReference>
<accession>A0ABY9H829</accession>
<proteinExistence type="predicted"/>
<keyword evidence="2" id="KW-1185">Reference proteome</keyword>
<reference evidence="1 2" key="1">
    <citation type="submission" date="2023-08" db="EMBL/GenBank/DDBJ databases">
        <title>Transcriptome Analysis of Halomonas alkalicola CICC 11012s to Identify the Genes Involved in Alkaline Tolerances.</title>
        <authorList>
            <person name="Zhai L."/>
        </authorList>
    </citation>
    <scope>NUCLEOTIDE SEQUENCE [LARGE SCALE GENOMIC DNA]</scope>
    <source>
        <strain evidence="1 2">CICC 11012s</strain>
    </source>
</reference>
<evidence type="ECO:0000313" key="1">
    <source>
        <dbReference type="EMBL" id="WLI74644.1"/>
    </source>
</evidence>
<sequence length="98" mass="9746">MAQVVEPAGLAVALAGGIHQGQVAGFAALQKACLQGHRQVLGEADADEAAGGHGVAVADQLHRLAGGDHLALGGEGAVGEQRVGAAFHGESPRRALRL</sequence>
<organism evidence="1 2">
    <name type="scientific">Halomonas alkalicola</name>
    <dbReference type="NCBI Taxonomy" id="1930622"/>
    <lineage>
        <taxon>Bacteria</taxon>
        <taxon>Pseudomonadati</taxon>
        <taxon>Pseudomonadota</taxon>
        <taxon>Gammaproteobacteria</taxon>
        <taxon>Oceanospirillales</taxon>
        <taxon>Halomonadaceae</taxon>
        <taxon>Halomonas</taxon>
    </lineage>
</organism>
<protein>
    <submittedName>
        <fullName evidence="1">Uncharacterized protein</fullName>
    </submittedName>
</protein>
<gene>
    <name evidence="1" type="ORF">B6N23_07110</name>
</gene>
<name>A0ABY9H829_9GAMM</name>
<evidence type="ECO:0000313" key="2">
    <source>
        <dbReference type="Proteomes" id="UP001235344"/>
    </source>
</evidence>
<dbReference type="Proteomes" id="UP001235344">
    <property type="component" value="Chromosome"/>
</dbReference>
<dbReference type="EMBL" id="CP131913">
    <property type="protein sequence ID" value="WLI74644.1"/>
    <property type="molecule type" value="Genomic_DNA"/>
</dbReference>